<dbReference type="SUPFAM" id="SSF52540">
    <property type="entry name" value="P-loop containing nucleoside triphosphate hydrolases"/>
    <property type="match status" value="1"/>
</dbReference>
<feature type="domain" description="AAA" evidence="1">
    <location>
        <begin position="1"/>
        <end position="67"/>
    </location>
</feature>
<organism evidence="2">
    <name type="scientific">marine sediment metagenome</name>
    <dbReference type="NCBI Taxonomy" id="412755"/>
    <lineage>
        <taxon>unclassified sequences</taxon>
        <taxon>metagenomes</taxon>
        <taxon>ecological metagenomes</taxon>
    </lineage>
</organism>
<proteinExistence type="predicted"/>
<dbReference type="AlphaFoldDB" id="X1F5E5"/>
<dbReference type="Pfam" id="PF13614">
    <property type="entry name" value="AAA_31"/>
    <property type="match status" value="1"/>
</dbReference>
<dbReference type="EMBL" id="BARU01009676">
    <property type="protein sequence ID" value="GAH40162.1"/>
    <property type="molecule type" value="Genomic_DNA"/>
</dbReference>
<dbReference type="PANTHER" id="PTHR13696:SF99">
    <property type="entry name" value="COBYRINIC ACID AC-DIAMIDE SYNTHASE"/>
    <property type="match status" value="1"/>
</dbReference>
<dbReference type="PANTHER" id="PTHR13696">
    <property type="entry name" value="P-LOOP CONTAINING NUCLEOSIDE TRIPHOSPHATE HYDROLASE"/>
    <property type="match status" value="1"/>
</dbReference>
<dbReference type="Gene3D" id="3.40.50.300">
    <property type="entry name" value="P-loop containing nucleotide triphosphate hydrolases"/>
    <property type="match status" value="1"/>
</dbReference>
<dbReference type="InterPro" id="IPR050678">
    <property type="entry name" value="DNA_Partitioning_ATPase"/>
</dbReference>
<dbReference type="InterPro" id="IPR027417">
    <property type="entry name" value="P-loop_NTPase"/>
</dbReference>
<evidence type="ECO:0000259" key="1">
    <source>
        <dbReference type="Pfam" id="PF13614"/>
    </source>
</evidence>
<name>X1F5E5_9ZZZZ</name>
<evidence type="ECO:0000313" key="2">
    <source>
        <dbReference type="EMBL" id="GAH40162.1"/>
    </source>
</evidence>
<dbReference type="InterPro" id="IPR025669">
    <property type="entry name" value="AAA_dom"/>
</dbReference>
<protein>
    <recommendedName>
        <fullName evidence="1">AAA domain-containing protein</fullName>
    </recommendedName>
</protein>
<dbReference type="CDD" id="cd02042">
    <property type="entry name" value="ParAB_family"/>
    <property type="match status" value="1"/>
</dbReference>
<sequence length="142" mass="16408">LKEIRDNYHYIFIDCPPSLGLATRIGLVAADEVIIPLECHEWAVKGTAYLRGAIVKIQKRANPKLKIMGYLINKFDGRRKLEEVYRDTILKSFKDKVFKVHLKNSVKYAETATFKMPITNYLPSSEQAEEYRKLAREILGYA</sequence>
<reference evidence="2" key="1">
    <citation type="journal article" date="2014" name="Front. Microbiol.">
        <title>High frequency of phylogenetically diverse reductive dehalogenase-homologous genes in deep subseafloor sedimentary metagenomes.</title>
        <authorList>
            <person name="Kawai M."/>
            <person name="Futagami T."/>
            <person name="Toyoda A."/>
            <person name="Takaki Y."/>
            <person name="Nishi S."/>
            <person name="Hori S."/>
            <person name="Arai W."/>
            <person name="Tsubouchi T."/>
            <person name="Morono Y."/>
            <person name="Uchiyama I."/>
            <person name="Ito T."/>
            <person name="Fujiyama A."/>
            <person name="Inagaki F."/>
            <person name="Takami H."/>
        </authorList>
    </citation>
    <scope>NUCLEOTIDE SEQUENCE</scope>
    <source>
        <strain evidence="2">Expedition CK06-06</strain>
    </source>
</reference>
<gene>
    <name evidence="2" type="ORF">S03H2_18629</name>
</gene>
<accession>X1F5E5</accession>
<comment type="caution">
    <text evidence="2">The sequence shown here is derived from an EMBL/GenBank/DDBJ whole genome shotgun (WGS) entry which is preliminary data.</text>
</comment>
<feature type="non-terminal residue" evidence="2">
    <location>
        <position position="1"/>
    </location>
</feature>